<evidence type="ECO:0000256" key="1">
    <source>
        <dbReference type="ARBA" id="ARBA00005968"/>
    </source>
</evidence>
<proteinExistence type="inferred from homology"/>
<dbReference type="InterPro" id="IPR050779">
    <property type="entry name" value="Transglutaminase"/>
</dbReference>
<dbReference type="SUPFAM" id="SSF81296">
    <property type="entry name" value="E set domains"/>
    <property type="match status" value="1"/>
</dbReference>
<dbReference type="InterPro" id="IPR001102">
    <property type="entry name" value="Transglutaminase_N"/>
</dbReference>
<dbReference type="Gene3D" id="2.60.40.10">
    <property type="entry name" value="Immunoglobulins"/>
    <property type="match status" value="1"/>
</dbReference>
<evidence type="ECO:0000313" key="4">
    <source>
        <dbReference type="Proteomes" id="UP001642483"/>
    </source>
</evidence>
<reference evidence="3 4" key="1">
    <citation type="submission" date="2024-02" db="EMBL/GenBank/DDBJ databases">
        <authorList>
            <person name="Daric V."/>
            <person name="Darras S."/>
        </authorList>
    </citation>
    <scope>NUCLEOTIDE SEQUENCE [LARGE SCALE GENOMIC DNA]</scope>
</reference>
<dbReference type="Proteomes" id="UP001642483">
    <property type="component" value="Unassembled WGS sequence"/>
</dbReference>
<protein>
    <recommendedName>
        <fullName evidence="2">Transglutaminase N-terminal domain-containing protein</fullName>
    </recommendedName>
</protein>
<name>A0ABP0GZE5_CLALP</name>
<gene>
    <name evidence="3" type="ORF">CVLEPA_LOCUS30384</name>
</gene>
<feature type="domain" description="Transglutaminase N-terminal" evidence="2">
    <location>
        <begin position="57"/>
        <end position="170"/>
    </location>
</feature>
<dbReference type="EMBL" id="CAWYQH010000163">
    <property type="protein sequence ID" value="CAK8697104.1"/>
    <property type="molecule type" value="Genomic_DNA"/>
</dbReference>
<organism evidence="3 4">
    <name type="scientific">Clavelina lepadiformis</name>
    <name type="common">Light-bulb sea squirt</name>
    <name type="synonym">Ascidia lepadiformis</name>
    <dbReference type="NCBI Taxonomy" id="159417"/>
    <lineage>
        <taxon>Eukaryota</taxon>
        <taxon>Metazoa</taxon>
        <taxon>Chordata</taxon>
        <taxon>Tunicata</taxon>
        <taxon>Ascidiacea</taxon>
        <taxon>Aplousobranchia</taxon>
        <taxon>Clavelinidae</taxon>
        <taxon>Clavelina</taxon>
    </lineage>
</organism>
<dbReference type="PANTHER" id="PTHR11590">
    <property type="entry name" value="PROTEIN-GLUTAMINE GAMMA-GLUTAMYLTRANSFERASE"/>
    <property type="match status" value="1"/>
</dbReference>
<dbReference type="InterPro" id="IPR014756">
    <property type="entry name" value="Ig_E-set"/>
</dbReference>
<comment type="caution">
    <text evidence="3">The sequence shown here is derived from an EMBL/GenBank/DDBJ whole genome shotgun (WGS) entry which is preliminary data.</text>
</comment>
<accession>A0ABP0GZE5</accession>
<evidence type="ECO:0000313" key="3">
    <source>
        <dbReference type="EMBL" id="CAK8697104.1"/>
    </source>
</evidence>
<comment type="similarity">
    <text evidence="1">Belongs to the transglutaminase superfamily. Transglutaminase family.</text>
</comment>
<dbReference type="PANTHER" id="PTHR11590:SF81">
    <property type="entry name" value="PROTEIN-GLUTAMINE GAMMA-GLUTAMYLTRANSFERASE K-LIKE ISOFORM X4"/>
    <property type="match status" value="1"/>
</dbReference>
<dbReference type="Pfam" id="PF00868">
    <property type="entry name" value="Transglut_N"/>
    <property type="match status" value="1"/>
</dbReference>
<sequence length="209" mass="23587">MIVVAKCVNSSCRRCYRFYLRNCKLLQFCSAFSCSKMAPTRVISRASRSVYEPIVVKSVDHLNSDNAPKHYTSDYEGDDLVVRRGFPFTLLLTLNRAILPEENLAFELRMGGRPMVHHGSLVRLPQIDPKPNEDVDGYTVLASAGENLTVKIHTSAKTTGIGKWLLVMKTTHGRRRLPYVKVSDSIVMIFNPWSKFSDNSDLLVSTKCM</sequence>
<dbReference type="InterPro" id="IPR013783">
    <property type="entry name" value="Ig-like_fold"/>
</dbReference>
<evidence type="ECO:0000259" key="2">
    <source>
        <dbReference type="Pfam" id="PF00868"/>
    </source>
</evidence>
<keyword evidence="4" id="KW-1185">Reference proteome</keyword>